<protein>
    <recommendedName>
        <fullName evidence="3">Adhesin domain-containing protein</fullName>
    </recommendedName>
</protein>
<dbReference type="Proteomes" id="UP000029622">
    <property type="component" value="Unassembled WGS sequence"/>
</dbReference>
<evidence type="ECO:0000313" key="1">
    <source>
        <dbReference type="EMBL" id="KGG79705.1"/>
    </source>
</evidence>
<accession>A0A096BEW0</accession>
<reference evidence="1 2" key="1">
    <citation type="submission" date="2013-12" db="EMBL/GenBank/DDBJ databases">
        <title>Draft genome sequence of Caloranaerobacter sp. H53214.</title>
        <authorList>
            <person name="Jiang L.J."/>
            <person name="Shao Z.Z."/>
            <person name="Long M.N."/>
        </authorList>
    </citation>
    <scope>NUCLEOTIDE SEQUENCE [LARGE SCALE GENOMIC DNA]</scope>
    <source>
        <strain evidence="1 2">H53214</strain>
    </source>
</reference>
<evidence type="ECO:0008006" key="3">
    <source>
        <dbReference type="Google" id="ProtNLM"/>
    </source>
</evidence>
<proteinExistence type="predicted"/>
<dbReference type="PROSITE" id="PS51257">
    <property type="entry name" value="PROKAR_LIPOPROTEIN"/>
    <property type="match status" value="1"/>
</dbReference>
<gene>
    <name evidence="1" type="ORF">Y919_10410</name>
</gene>
<organism evidence="1 2">
    <name type="scientific">Caloranaerobacter azorensis H53214</name>
    <dbReference type="NCBI Taxonomy" id="1156417"/>
    <lineage>
        <taxon>Bacteria</taxon>
        <taxon>Bacillati</taxon>
        <taxon>Bacillota</taxon>
        <taxon>Tissierellia</taxon>
        <taxon>Tissierellales</taxon>
        <taxon>Thermohalobacteraceae</taxon>
        <taxon>Caloranaerobacter</taxon>
    </lineage>
</organism>
<evidence type="ECO:0000313" key="2">
    <source>
        <dbReference type="Proteomes" id="UP000029622"/>
    </source>
</evidence>
<sequence length="265" mass="29488">MNKKFILFIPFITMLIFTGCDYENNNCYILNDNNYKKVESEQTIIEDVSGLEELEIINGVGNIEIKTTNSDKLRIKAKKIANATSDVIAKELLDVIDVKAFKVGNKISVKAVYTNNEKKDIWELKSEKYNCGDLEITYVIEMPSNIGKITLETDVGNVKLIDVKGMFNVKTGVGNIYGNNIIPVKNSNFNSGTGNAKIKFANLEESDIIDVNCGVGNIKLIIPKDAKCTIEKEEFMKDKTRQEINGGGVLIKVEASTGDIEIEQE</sequence>
<dbReference type="STRING" id="1156417.Y919_10410"/>
<dbReference type="AlphaFoldDB" id="A0A096BEW0"/>
<dbReference type="RefSeq" id="WP_035164524.1">
    <property type="nucleotide sequence ID" value="NZ_AZTB01000065.1"/>
</dbReference>
<comment type="caution">
    <text evidence="1">The sequence shown here is derived from an EMBL/GenBank/DDBJ whole genome shotgun (WGS) entry which is preliminary data.</text>
</comment>
<name>A0A096BEW0_9FIRM</name>
<dbReference type="EMBL" id="AZTB01000065">
    <property type="protein sequence ID" value="KGG79705.1"/>
    <property type="molecule type" value="Genomic_DNA"/>
</dbReference>